<gene>
    <name evidence="3" type="ORF">PG999_007669</name>
</gene>
<dbReference type="InterPro" id="IPR017850">
    <property type="entry name" value="Alkaline_phosphatase_core_sf"/>
</dbReference>
<sequence>MIMTDDQDLYLDSLEHMAAVQKHLVEKGTTFSNHWVTDAQCCPSRATVLRGQQAHNTNITAVRYPGGNYDKWLASGMDGDYLPNWLNDAGYSTNYIGKLLNDALLEPYMYDFNRAVFSKNGGHPVTYPGWHQTDIIRIKAIERIRELAKEDKPFFYWIAPTAPHTPLARHNETFADLTLPKKGNWNPADEYAKQKVNWVGKLKPLNESMLVQTEGLHRARIQTLQGIDEMVQDIVAVLDETGLLEDTYVIYTSDNGYMIGTHRIPAVKTLAYKEAGQTPFIVRGPGILPNATSRLPGTHTDLAPTLLDIAGVQAKDFPELFDGRSLLSQWHNPNGVCTDEAEKVKLDNDLIGVEFWGDADIELPTLSSKDSPTSYTRILTTFKALRIVGEHRAYLYTVWCTGELELYNTIDDPDELVNLALNPSEDTRRLMSRLNALLLVLKSCEGAMCRDPWMAFTDDTVDKSLPSRFDTLESALDPTFDDYFSQLPKVQFNQCLRVQSVENEMPFFPQEASKGLGSAWRIMMDDWASPEFKPAARVPNNTFPAGGLEQRTASYSELSAAMRELTKIELDG</sequence>
<dbReference type="CDD" id="cd16147">
    <property type="entry name" value="G6S"/>
    <property type="match status" value="1"/>
</dbReference>
<proteinExistence type="inferred from homology"/>
<evidence type="ECO:0000259" key="2">
    <source>
        <dbReference type="Pfam" id="PF00884"/>
    </source>
</evidence>
<dbReference type="Gene3D" id="3.40.720.10">
    <property type="entry name" value="Alkaline Phosphatase, subunit A"/>
    <property type="match status" value="1"/>
</dbReference>
<name>A0AAW0QMV1_9PEZI</name>
<dbReference type="PANTHER" id="PTHR43108:SF8">
    <property type="entry name" value="SD21168P"/>
    <property type="match status" value="1"/>
</dbReference>
<evidence type="ECO:0000313" key="3">
    <source>
        <dbReference type="EMBL" id="KAK8109532.1"/>
    </source>
</evidence>
<comment type="caution">
    <text evidence="3">The sequence shown here is derived from an EMBL/GenBank/DDBJ whole genome shotgun (WGS) entry which is preliminary data.</text>
</comment>
<evidence type="ECO:0000313" key="4">
    <source>
        <dbReference type="Proteomes" id="UP001392437"/>
    </source>
</evidence>
<reference evidence="3 4" key="1">
    <citation type="submission" date="2023-01" db="EMBL/GenBank/DDBJ databases">
        <title>Analysis of 21 Apiospora genomes using comparative genomics revels a genus with tremendous synthesis potential of carbohydrate active enzymes and secondary metabolites.</title>
        <authorList>
            <person name="Sorensen T."/>
        </authorList>
    </citation>
    <scope>NUCLEOTIDE SEQUENCE [LARGE SCALE GENOMIC DNA]</scope>
    <source>
        <strain evidence="3 4">CBS 117206</strain>
    </source>
</reference>
<dbReference type="InterPro" id="IPR000917">
    <property type="entry name" value="Sulfatase_N"/>
</dbReference>
<protein>
    <recommendedName>
        <fullName evidence="2">Sulfatase N-terminal domain-containing protein</fullName>
    </recommendedName>
</protein>
<dbReference type="GO" id="GO:0005539">
    <property type="term" value="F:glycosaminoglycan binding"/>
    <property type="evidence" value="ECO:0007669"/>
    <property type="project" value="TreeGrafter"/>
</dbReference>
<dbReference type="SUPFAM" id="SSF53649">
    <property type="entry name" value="Alkaline phosphatase-like"/>
    <property type="match status" value="1"/>
</dbReference>
<dbReference type="EMBL" id="JAQQWP010000007">
    <property type="protein sequence ID" value="KAK8109532.1"/>
    <property type="molecule type" value="Genomic_DNA"/>
</dbReference>
<comment type="similarity">
    <text evidence="1">Belongs to the sulfatase family.</text>
</comment>
<feature type="domain" description="Sulfatase N-terminal" evidence="2">
    <location>
        <begin position="5"/>
        <end position="312"/>
    </location>
</feature>
<keyword evidence="4" id="KW-1185">Reference proteome</keyword>
<organism evidence="3 4">
    <name type="scientific">Apiospora kogelbergensis</name>
    <dbReference type="NCBI Taxonomy" id="1337665"/>
    <lineage>
        <taxon>Eukaryota</taxon>
        <taxon>Fungi</taxon>
        <taxon>Dikarya</taxon>
        <taxon>Ascomycota</taxon>
        <taxon>Pezizomycotina</taxon>
        <taxon>Sordariomycetes</taxon>
        <taxon>Xylariomycetidae</taxon>
        <taxon>Amphisphaeriales</taxon>
        <taxon>Apiosporaceae</taxon>
        <taxon>Apiospora</taxon>
    </lineage>
</organism>
<dbReference type="Pfam" id="PF00884">
    <property type="entry name" value="Sulfatase"/>
    <property type="match status" value="1"/>
</dbReference>
<dbReference type="PANTHER" id="PTHR43108">
    <property type="entry name" value="N-ACETYLGLUCOSAMINE-6-SULFATASE FAMILY MEMBER"/>
    <property type="match status" value="1"/>
</dbReference>
<accession>A0AAW0QMV1</accession>
<dbReference type="AlphaFoldDB" id="A0AAW0QMV1"/>
<dbReference type="GO" id="GO:0008449">
    <property type="term" value="F:N-acetylglucosamine-6-sulfatase activity"/>
    <property type="evidence" value="ECO:0007669"/>
    <property type="project" value="TreeGrafter"/>
</dbReference>
<dbReference type="Proteomes" id="UP001392437">
    <property type="component" value="Unassembled WGS sequence"/>
</dbReference>
<evidence type="ECO:0000256" key="1">
    <source>
        <dbReference type="ARBA" id="ARBA00008779"/>
    </source>
</evidence>